<dbReference type="AlphaFoldDB" id="A0A517LAJ3"/>
<dbReference type="EMBL" id="CP042192">
    <property type="protein sequence ID" value="QDS72651.1"/>
    <property type="molecule type" value="Genomic_DNA"/>
</dbReference>
<keyword evidence="1" id="KW-0732">Signal</keyword>
<dbReference type="OrthoDB" id="3223416at2759"/>
<name>A0A517LAJ3_9PEZI</name>
<feature type="signal peptide" evidence="1">
    <location>
        <begin position="1"/>
        <end position="22"/>
    </location>
</feature>
<evidence type="ECO:0000256" key="1">
    <source>
        <dbReference type="SAM" id="SignalP"/>
    </source>
</evidence>
<reference evidence="2 3" key="1">
    <citation type="submission" date="2019-07" db="EMBL/GenBank/DDBJ databases">
        <title>Finished genome of Venturia effusa.</title>
        <authorList>
            <person name="Young C.A."/>
            <person name="Cox M.P."/>
            <person name="Ganley A.R.D."/>
            <person name="David W.J."/>
        </authorList>
    </citation>
    <scope>NUCLEOTIDE SEQUENCE [LARGE SCALE GENOMIC DNA]</scope>
    <source>
        <strain evidence="3">albino</strain>
    </source>
</reference>
<accession>A0A517LAJ3</accession>
<evidence type="ECO:0000313" key="2">
    <source>
        <dbReference type="EMBL" id="QDS72651.1"/>
    </source>
</evidence>
<sequence>MNFSISFLQLFGLSLTPTFVTPQGLNVTAISATNGMSTLECWSLSSAPRNFAGAANYDIGDFENAFVGVIPPRTKIGFAHAPSIQFVSSPLKTLSITGLMSIILDRMKSGQLTNIFHRFSLVISGLVHIRLPNSTTEAWIQGGKYGFIIAADTVEVSKLGHITEFPGGDDTVIAQFPVVGGVPPEHAVLYEGPCNAGSGIGVQSRI</sequence>
<organism evidence="2 3">
    <name type="scientific">Venturia effusa</name>
    <dbReference type="NCBI Taxonomy" id="50376"/>
    <lineage>
        <taxon>Eukaryota</taxon>
        <taxon>Fungi</taxon>
        <taxon>Dikarya</taxon>
        <taxon>Ascomycota</taxon>
        <taxon>Pezizomycotina</taxon>
        <taxon>Dothideomycetes</taxon>
        <taxon>Pleosporomycetidae</taxon>
        <taxon>Venturiales</taxon>
        <taxon>Venturiaceae</taxon>
        <taxon>Venturia</taxon>
    </lineage>
</organism>
<feature type="chain" id="PRO_5022051506" evidence="1">
    <location>
        <begin position="23"/>
        <end position="206"/>
    </location>
</feature>
<protein>
    <submittedName>
        <fullName evidence="2">Uncharacterized protein</fullName>
    </submittedName>
</protein>
<gene>
    <name evidence="2" type="ORF">FKW77_002572</name>
</gene>
<keyword evidence="3" id="KW-1185">Reference proteome</keyword>
<evidence type="ECO:0000313" key="3">
    <source>
        <dbReference type="Proteomes" id="UP000316270"/>
    </source>
</evidence>
<dbReference type="Proteomes" id="UP000316270">
    <property type="component" value="Chromosome 8"/>
</dbReference>
<proteinExistence type="predicted"/>